<reference evidence="2 3" key="1">
    <citation type="submission" date="2016-10" db="EMBL/GenBank/DDBJ databases">
        <authorList>
            <person name="de Groot N.N."/>
        </authorList>
    </citation>
    <scope>NUCLEOTIDE SEQUENCE [LARGE SCALE GENOMIC DNA]</scope>
    <source>
        <strain evidence="2 3">DSM 527</strain>
    </source>
</reference>
<dbReference type="InterPro" id="IPR052934">
    <property type="entry name" value="Methyl-DNA_Rec/Restrict_Enz"/>
</dbReference>
<sequence>MIPTNITKDHILMAIADIDTNGLKDASVDSKVHELIYNNKSYPPKYIVSIANKFANGRPLEHGELNTLMAQKYLTKLSPDFEIRSDKTGPVQQLVEDYKQYLVETALKEEIYNWELLAKYKGRPRLDTPDFGAEILAIDYGNLIFYSGIDVKNKLAKESPEEYAQAFRILFDESVDLETRIVAFQKAVDNIYRLAGGTLKHHHDERTIATFLTFYNPDIYSLYKDSFYSKYCKLLNEKPAQAGKKYPHYLKLVDDFIEKYVKTDDELLEMLRSLLPGTAYPDTNHKILAQDIFYRMLDKKEQSFSTVIEELKASMARDESILSKFTFGKKADRIKEKYTWIGDAEGIIGNFSAHFEVSTLTRDKKSNFYFVDIHFEGPDQQNYFSEFGKRFGDLPEKCEWIQWGKAKSIGYKEGIDPTDDDLIDKIKEALLYLEDNVGNQIRSIMQMKSGEAVSQPRSKHPLNQILFGPPGTGKTYSTIEKALRIIGEEAEQNLNWADRTAVQTQFQKRVSEERIIFTTFHQSMSYEDFIEGIKPATTDNNHVIYEIQNGIFKKLCLDAQKKEIKNSNFEAVYKQLLNEIDHADGNKLILETLVRAKEFTIYKNSNNNIKFHANTEKAYEGVIKKEVLEQYLKTGEASDWASYTKALGEYVKQKYKYNQAVESVDGNFVLIIDEINRGNMSQIFGELITLIEDNKRLGKEEQLYVTLPYSKDVFGVPSNLYIIGTMNTADRSVEALDAALRRRFVFHEIAPQGSLITKEGLLRDQRGILNGIELESLLNKINTRIEVLLNRDHLIGHSFFMQVNSIEKLTEAFQNKIIPLLQEYFYGDYGKIGLVLGEGFVRAKHTGGNTVFARFNNYDSSVLEGKIIYEIVDYTQPVNYTLEIDGQPVSMNFEKAIELLFK</sequence>
<gene>
    <name evidence="2" type="ORF">SAMN04488121_103189</name>
</gene>
<accession>A0A1G7QW15</accession>
<dbReference type="PANTHER" id="PTHR37291:SF1">
    <property type="entry name" value="TYPE IV METHYL-DIRECTED RESTRICTION ENZYME ECOKMCRB SUBUNIT"/>
    <property type="match status" value="1"/>
</dbReference>
<organism evidence="2 3">
    <name type="scientific">Chitinophaga filiformis</name>
    <name type="common">Myxococcus filiformis</name>
    <name type="synonym">Flexibacter filiformis</name>
    <dbReference type="NCBI Taxonomy" id="104663"/>
    <lineage>
        <taxon>Bacteria</taxon>
        <taxon>Pseudomonadati</taxon>
        <taxon>Bacteroidota</taxon>
        <taxon>Chitinophagia</taxon>
        <taxon>Chitinophagales</taxon>
        <taxon>Chitinophagaceae</taxon>
        <taxon>Chitinophaga</taxon>
    </lineage>
</organism>
<evidence type="ECO:0000313" key="3">
    <source>
        <dbReference type="Proteomes" id="UP000199045"/>
    </source>
</evidence>
<dbReference type="RefSeq" id="WP_176842265.1">
    <property type="nucleotide sequence ID" value="NZ_FNBN01000003.1"/>
</dbReference>
<dbReference type="Gene3D" id="3.40.50.300">
    <property type="entry name" value="P-loop containing nucleotide triphosphate hydrolases"/>
    <property type="match status" value="2"/>
</dbReference>
<dbReference type="PANTHER" id="PTHR37291">
    <property type="entry name" value="5-METHYLCYTOSINE-SPECIFIC RESTRICTION ENZYME B"/>
    <property type="match status" value="1"/>
</dbReference>
<dbReference type="InterPro" id="IPR027417">
    <property type="entry name" value="P-loop_NTPase"/>
</dbReference>
<dbReference type="Proteomes" id="UP000199045">
    <property type="component" value="Unassembled WGS sequence"/>
</dbReference>
<dbReference type="Pfam" id="PF07728">
    <property type="entry name" value="AAA_5"/>
    <property type="match status" value="1"/>
</dbReference>
<name>A0A1G7QW15_CHIFI</name>
<dbReference type="SUPFAM" id="SSF52540">
    <property type="entry name" value="P-loop containing nucleoside triphosphate hydrolases"/>
    <property type="match status" value="1"/>
</dbReference>
<evidence type="ECO:0000313" key="2">
    <source>
        <dbReference type="EMBL" id="SDG01860.1"/>
    </source>
</evidence>
<protein>
    <submittedName>
        <fullName evidence="2">5-methylcytosine-specific restriction enzyme B</fullName>
    </submittedName>
</protein>
<evidence type="ECO:0000259" key="1">
    <source>
        <dbReference type="Pfam" id="PF07728"/>
    </source>
</evidence>
<dbReference type="InterPro" id="IPR011704">
    <property type="entry name" value="ATPase_dyneun-rel_AAA"/>
</dbReference>
<dbReference type="EMBL" id="FNBN01000003">
    <property type="protein sequence ID" value="SDG01860.1"/>
    <property type="molecule type" value="Genomic_DNA"/>
</dbReference>
<dbReference type="GO" id="GO:0016887">
    <property type="term" value="F:ATP hydrolysis activity"/>
    <property type="evidence" value="ECO:0007669"/>
    <property type="project" value="InterPro"/>
</dbReference>
<dbReference type="STRING" id="104663.SAMN04488121_103189"/>
<feature type="domain" description="ATPase dynein-related AAA" evidence="1">
    <location>
        <begin position="652"/>
        <end position="744"/>
    </location>
</feature>
<dbReference type="GO" id="GO:0005524">
    <property type="term" value="F:ATP binding"/>
    <property type="evidence" value="ECO:0007669"/>
    <property type="project" value="InterPro"/>
</dbReference>
<dbReference type="AlphaFoldDB" id="A0A1G7QW15"/>
<proteinExistence type="predicted"/>